<sequence length="109" mass="12362">MSISMFFVSPQTPEEKKFNLPVCTEDVFKRVVLPAAERVGAQYVQLFETGIEILADDTSAISEELRCVANQIEADASDATLYILPRLKNLQWELERIFNYCPEAVLYIG</sequence>
<protein>
    <submittedName>
        <fullName evidence="1">Uncharacterized protein</fullName>
    </submittedName>
</protein>
<organism evidence="1 2">
    <name type="scientific">Roseateles depolymerans</name>
    <dbReference type="NCBI Taxonomy" id="76731"/>
    <lineage>
        <taxon>Bacteria</taxon>
        <taxon>Pseudomonadati</taxon>
        <taxon>Pseudomonadota</taxon>
        <taxon>Betaproteobacteria</taxon>
        <taxon>Burkholderiales</taxon>
        <taxon>Sphaerotilaceae</taxon>
        <taxon>Roseateles</taxon>
    </lineage>
</organism>
<reference evidence="1 2" key="1">
    <citation type="submission" date="2015-12" db="EMBL/GenBank/DDBJ databases">
        <title>Complete genome of Roseateles depolymerans KCTC 42856.</title>
        <authorList>
            <person name="Kim K.M."/>
        </authorList>
    </citation>
    <scope>NUCLEOTIDE SEQUENCE [LARGE SCALE GENOMIC DNA]</scope>
    <source>
        <strain evidence="1 2">KCTC 42856</strain>
    </source>
</reference>
<dbReference type="KEGG" id="rdp:RD2015_1173"/>
<dbReference type="RefSeq" id="WP_147307180.1">
    <property type="nucleotide sequence ID" value="NZ_CP013729.1"/>
</dbReference>
<dbReference type="Proteomes" id="UP000060699">
    <property type="component" value="Chromosome"/>
</dbReference>
<evidence type="ECO:0000313" key="1">
    <source>
        <dbReference type="EMBL" id="ALV05665.1"/>
    </source>
</evidence>
<keyword evidence="2" id="KW-1185">Reference proteome</keyword>
<name>A0A0U2TZU8_9BURK</name>
<dbReference type="EMBL" id="CP013729">
    <property type="protein sequence ID" value="ALV05665.1"/>
    <property type="molecule type" value="Genomic_DNA"/>
</dbReference>
<dbReference type="OrthoDB" id="513854at2"/>
<accession>A0A0U2TZU8</accession>
<evidence type="ECO:0000313" key="2">
    <source>
        <dbReference type="Proteomes" id="UP000060699"/>
    </source>
</evidence>
<proteinExistence type="predicted"/>
<gene>
    <name evidence="1" type="ORF">RD2015_1173</name>
</gene>
<dbReference type="AlphaFoldDB" id="A0A0U2TZU8"/>